<dbReference type="GO" id="GO:0030246">
    <property type="term" value="F:carbohydrate binding"/>
    <property type="evidence" value="ECO:0007669"/>
    <property type="project" value="UniProtKB-ARBA"/>
</dbReference>
<dbReference type="Proteomes" id="UP000620075">
    <property type="component" value="Unassembled WGS sequence"/>
</dbReference>
<accession>A0A934NCA3</accession>
<name>A0A934NCA3_9BACT</name>
<feature type="chain" id="PRO_5036844502" evidence="4">
    <location>
        <begin position="21"/>
        <end position="328"/>
    </location>
</feature>
<gene>
    <name evidence="6" type="ORF">JF888_08760</name>
</gene>
<dbReference type="PROSITE" id="PS51257">
    <property type="entry name" value="PROKAR_LIPOPROTEIN"/>
    <property type="match status" value="1"/>
</dbReference>
<dbReference type="Gene3D" id="3.40.50.2300">
    <property type="match status" value="2"/>
</dbReference>
<comment type="caution">
    <text evidence="6">The sequence shown here is derived from an EMBL/GenBank/DDBJ whole genome shotgun (WGS) entry which is preliminary data.</text>
</comment>
<dbReference type="GO" id="GO:0030313">
    <property type="term" value="C:cell envelope"/>
    <property type="evidence" value="ECO:0007669"/>
    <property type="project" value="UniProtKB-SubCell"/>
</dbReference>
<reference evidence="6 7" key="1">
    <citation type="submission" date="2020-10" db="EMBL/GenBank/DDBJ databases">
        <title>Ca. Dormibacterota MAGs.</title>
        <authorList>
            <person name="Montgomery K."/>
        </authorList>
    </citation>
    <scope>NUCLEOTIDE SEQUENCE [LARGE SCALE GENOMIC DNA]</scope>
    <source>
        <strain evidence="6">SC8811_S16_3</strain>
    </source>
</reference>
<proteinExistence type="inferred from homology"/>
<feature type="domain" description="Periplasmic binding protein" evidence="5">
    <location>
        <begin position="40"/>
        <end position="296"/>
    </location>
</feature>
<evidence type="ECO:0000256" key="2">
    <source>
        <dbReference type="ARBA" id="ARBA00007639"/>
    </source>
</evidence>
<dbReference type="CDD" id="cd20007">
    <property type="entry name" value="PBP1_ABC_sugar_binding-like"/>
    <property type="match status" value="1"/>
</dbReference>
<keyword evidence="3 4" id="KW-0732">Signal</keyword>
<dbReference type="EMBL" id="JAEKNQ010000035">
    <property type="protein sequence ID" value="MBJ7603261.1"/>
    <property type="molecule type" value="Genomic_DNA"/>
</dbReference>
<evidence type="ECO:0000259" key="5">
    <source>
        <dbReference type="Pfam" id="PF13407"/>
    </source>
</evidence>
<dbReference type="InterPro" id="IPR028082">
    <property type="entry name" value="Peripla_BP_I"/>
</dbReference>
<dbReference type="Pfam" id="PF13407">
    <property type="entry name" value="Peripla_BP_4"/>
    <property type="match status" value="1"/>
</dbReference>
<dbReference type="InterPro" id="IPR025997">
    <property type="entry name" value="SBP_2_dom"/>
</dbReference>
<dbReference type="AlphaFoldDB" id="A0A934NCA3"/>
<evidence type="ECO:0000256" key="4">
    <source>
        <dbReference type="SAM" id="SignalP"/>
    </source>
</evidence>
<comment type="subcellular location">
    <subcellularLocation>
        <location evidence="1">Cell envelope</location>
    </subcellularLocation>
</comment>
<dbReference type="PANTHER" id="PTHR46847">
    <property type="entry name" value="D-ALLOSE-BINDING PERIPLASMIC PROTEIN-RELATED"/>
    <property type="match status" value="1"/>
</dbReference>
<comment type="similarity">
    <text evidence="2">Belongs to the bacterial solute-binding protein 2 family.</text>
</comment>
<protein>
    <submittedName>
        <fullName evidence="6">Substrate-binding domain-containing protein</fullName>
    </submittedName>
</protein>
<dbReference type="PANTHER" id="PTHR46847:SF1">
    <property type="entry name" value="D-ALLOSE-BINDING PERIPLASMIC PROTEIN-RELATED"/>
    <property type="match status" value="1"/>
</dbReference>
<dbReference type="RefSeq" id="WP_338178989.1">
    <property type="nucleotide sequence ID" value="NZ_JAEKNQ010000035.1"/>
</dbReference>
<evidence type="ECO:0000256" key="3">
    <source>
        <dbReference type="ARBA" id="ARBA00022729"/>
    </source>
</evidence>
<sequence>MRQFRTAAAVVALLTTLVLVGCGGTSNSSTSASSGPKKKIVYVPGLTGNPFYSTVACGAKSVAAKLNVDFSVQGAPQFDLGAQTSIVNALITSKPDAIMISITDSKGMIAPLARAKAAGIKVIAIDGDLADTSIAVTNIQSDNVKGGALAADKLGQLMGNQGSVVLLSNAAGNPIGEQRLRGFEDELKSKYPGVHDLGVQYSKNQTSQAALIVSSTAVAHPDLKGVYTTATNNTEGAITGVRESNKVGQVNIVGYDTSDPIVEALHQKTLAADVVQYPFGEGKLGVQSAVDAINGKSVPRQQSQPFVIATPQNVDTPQVQQYIYKLNC</sequence>
<evidence type="ECO:0000313" key="7">
    <source>
        <dbReference type="Proteomes" id="UP000620075"/>
    </source>
</evidence>
<evidence type="ECO:0000313" key="6">
    <source>
        <dbReference type="EMBL" id="MBJ7603261.1"/>
    </source>
</evidence>
<evidence type="ECO:0000256" key="1">
    <source>
        <dbReference type="ARBA" id="ARBA00004196"/>
    </source>
</evidence>
<dbReference type="SUPFAM" id="SSF53822">
    <property type="entry name" value="Periplasmic binding protein-like I"/>
    <property type="match status" value="1"/>
</dbReference>
<organism evidence="6 7">
    <name type="scientific">Candidatus Dormiibacter inghamiae</name>
    <dbReference type="NCBI Taxonomy" id="3127013"/>
    <lineage>
        <taxon>Bacteria</taxon>
        <taxon>Bacillati</taxon>
        <taxon>Candidatus Dormiibacterota</taxon>
        <taxon>Candidatus Dormibacteria</taxon>
        <taxon>Candidatus Dormibacterales</taxon>
        <taxon>Candidatus Dormibacteraceae</taxon>
        <taxon>Candidatus Dormiibacter</taxon>
    </lineage>
</organism>
<feature type="signal peptide" evidence="4">
    <location>
        <begin position="1"/>
        <end position="20"/>
    </location>
</feature>